<evidence type="ECO:0000313" key="4">
    <source>
        <dbReference type="Proteomes" id="UP001571581"/>
    </source>
</evidence>
<reference evidence="3 4" key="1">
    <citation type="submission" date="2024-07" db="EMBL/GenBank/DDBJ databases">
        <authorList>
            <person name="Li X.-J."/>
            <person name="Wang X."/>
        </authorList>
    </citation>
    <scope>NUCLEOTIDE SEQUENCE [LARGE SCALE GENOMIC DNA]</scope>
    <source>
        <strain evidence="3 4">DSM 23441</strain>
    </source>
</reference>
<dbReference type="SUPFAM" id="SSF57825">
    <property type="entry name" value="Aspartate carbamoyltransferase, Regulatory-chain, C-terminal domain"/>
    <property type="match status" value="1"/>
</dbReference>
<evidence type="ECO:0000256" key="1">
    <source>
        <dbReference type="ARBA" id="ARBA00022975"/>
    </source>
</evidence>
<protein>
    <recommendedName>
        <fullName evidence="2">Aspartate carbamoyltransferase regulatory subunit C-terminal domain-containing protein</fullName>
    </recommendedName>
</protein>
<dbReference type="RefSeq" id="WP_372582601.1">
    <property type="nucleotide sequence ID" value="NZ_JBGORW010000003.1"/>
</dbReference>
<dbReference type="InterPro" id="IPR036792">
    <property type="entry name" value="Asp_carbatrfase_reg_C_sf"/>
</dbReference>
<sequence>MKCNNSKCISNHENIEAKFIHIKEDSEKLDENNLEEKTKYKCFYCEKVILEDEIKIQ</sequence>
<organism evidence="3 4">
    <name type="scientific">Leptotrichia hongkongensis</name>
    <dbReference type="NCBI Taxonomy" id="554406"/>
    <lineage>
        <taxon>Bacteria</taxon>
        <taxon>Fusobacteriati</taxon>
        <taxon>Fusobacteriota</taxon>
        <taxon>Fusobacteriia</taxon>
        <taxon>Fusobacteriales</taxon>
        <taxon>Leptotrichiaceae</taxon>
        <taxon>Leptotrichia</taxon>
    </lineage>
</organism>
<dbReference type="Proteomes" id="UP001571581">
    <property type="component" value="Unassembled WGS sequence"/>
</dbReference>
<name>A0ABV4S437_9FUSO</name>
<gene>
    <name evidence="3" type="ORF">ACEG17_02820</name>
</gene>
<evidence type="ECO:0000259" key="2">
    <source>
        <dbReference type="Pfam" id="PF02748"/>
    </source>
</evidence>
<proteinExistence type="predicted"/>
<feature type="domain" description="Aspartate carbamoyltransferase regulatory subunit C-terminal" evidence="2">
    <location>
        <begin position="2"/>
        <end position="29"/>
    </location>
</feature>
<keyword evidence="4" id="KW-1185">Reference proteome</keyword>
<dbReference type="InterPro" id="IPR020542">
    <property type="entry name" value="Asp_carbamoyltrfase_reg_C"/>
</dbReference>
<dbReference type="EMBL" id="JBGORW010000003">
    <property type="protein sequence ID" value="MFA3799115.1"/>
    <property type="molecule type" value="Genomic_DNA"/>
</dbReference>
<evidence type="ECO:0000313" key="3">
    <source>
        <dbReference type="EMBL" id="MFA3799115.1"/>
    </source>
</evidence>
<accession>A0ABV4S437</accession>
<comment type="caution">
    <text evidence="3">The sequence shown here is derived from an EMBL/GenBank/DDBJ whole genome shotgun (WGS) entry which is preliminary data.</text>
</comment>
<dbReference type="Gene3D" id="2.30.30.20">
    <property type="entry name" value="Aspartate carbamoyltransferase regulatory subunit, C-terminal domain"/>
    <property type="match status" value="1"/>
</dbReference>
<keyword evidence="1" id="KW-0665">Pyrimidine biosynthesis</keyword>
<dbReference type="Pfam" id="PF02748">
    <property type="entry name" value="PyrI_C"/>
    <property type="match status" value="1"/>
</dbReference>